<dbReference type="InterPro" id="IPR018247">
    <property type="entry name" value="EF_Hand_1_Ca_BS"/>
</dbReference>
<dbReference type="PROSITE" id="PS50222">
    <property type="entry name" value="EF_HAND_2"/>
    <property type="match status" value="2"/>
</dbReference>
<evidence type="ECO:0000256" key="1">
    <source>
        <dbReference type="ARBA" id="ARBA00022723"/>
    </source>
</evidence>
<sequence length="247" mass="26750">MRKQALTLSAAALAMVGIAGAATAHNHRDGHHSPDANGDGIVTKAEANAAAAAMWQKMDANNDGVLTQADRDAMKEKRAERREQRGPERFAALDADGNGEVSLAEMQAHHAERMAERTERRGTDAKARPDRAERHAQMFARLDTDKSGGLSQAELEAGREMRKERMAERGGKHGQRDGMHGGRMMGKMADANGDGTITRAEFDAARAKHFAMVDTDGNGQLSKAEQEAARAAMKARWQERRAAKPAS</sequence>
<keyword evidence="1" id="KW-0479">Metal-binding</keyword>
<dbReference type="GO" id="GO:0005509">
    <property type="term" value="F:calcium ion binding"/>
    <property type="evidence" value="ECO:0007669"/>
    <property type="project" value="InterPro"/>
</dbReference>
<organism evidence="6 7">
    <name type="scientific">Qipengyuania oceanensis</name>
    <dbReference type="NCBI Taxonomy" id="1463597"/>
    <lineage>
        <taxon>Bacteria</taxon>
        <taxon>Pseudomonadati</taxon>
        <taxon>Pseudomonadota</taxon>
        <taxon>Alphaproteobacteria</taxon>
        <taxon>Sphingomonadales</taxon>
        <taxon>Erythrobacteraceae</taxon>
        <taxon>Qipengyuania</taxon>
    </lineage>
</organism>
<dbReference type="SMART" id="SM00054">
    <property type="entry name" value="EFh"/>
    <property type="match status" value="5"/>
</dbReference>
<protein>
    <recommendedName>
        <fullName evidence="5">EF-hand domain-containing protein</fullName>
    </recommendedName>
</protein>
<accession>A0A844YDV4</accession>
<keyword evidence="7" id="KW-1185">Reference proteome</keyword>
<feature type="domain" description="EF-hand" evidence="5">
    <location>
        <begin position="130"/>
        <end position="165"/>
    </location>
</feature>
<feature type="signal peptide" evidence="4">
    <location>
        <begin position="1"/>
        <end position="21"/>
    </location>
</feature>
<dbReference type="EMBL" id="WTYN01000001">
    <property type="protein sequence ID" value="MXO63266.1"/>
    <property type="molecule type" value="Genomic_DNA"/>
</dbReference>
<proteinExistence type="predicted"/>
<dbReference type="PROSITE" id="PS00018">
    <property type="entry name" value="EF_HAND_1"/>
    <property type="match status" value="2"/>
</dbReference>
<evidence type="ECO:0000256" key="4">
    <source>
        <dbReference type="SAM" id="SignalP"/>
    </source>
</evidence>
<feature type="compositionally biased region" description="Basic and acidic residues" evidence="3">
    <location>
        <begin position="71"/>
        <end position="88"/>
    </location>
</feature>
<evidence type="ECO:0000313" key="6">
    <source>
        <dbReference type="EMBL" id="MXO63266.1"/>
    </source>
</evidence>
<dbReference type="PANTHER" id="PTHR10827:SF98">
    <property type="entry name" value="45 KDA CALCIUM-BINDING PROTEIN"/>
    <property type="match status" value="1"/>
</dbReference>
<dbReference type="RefSeq" id="WP_160674619.1">
    <property type="nucleotide sequence ID" value="NZ_WTYN01000001.1"/>
</dbReference>
<dbReference type="Gene3D" id="1.10.238.10">
    <property type="entry name" value="EF-hand"/>
    <property type="match status" value="3"/>
</dbReference>
<dbReference type="Pfam" id="PF13202">
    <property type="entry name" value="EF-hand_5"/>
    <property type="match status" value="4"/>
</dbReference>
<dbReference type="PANTHER" id="PTHR10827">
    <property type="entry name" value="RETICULOCALBIN"/>
    <property type="match status" value="1"/>
</dbReference>
<evidence type="ECO:0000313" key="7">
    <source>
        <dbReference type="Proteomes" id="UP000445582"/>
    </source>
</evidence>
<evidence type="ECO:0000256" key="2">
    <source>
        <dbReference type="ARBA" id="ARBA00022737"/>
    </source>
</evidence>
<comment type="caution">
    <text evidence="6">The sequence shown here is derived from an EMBL/GenBank/DDBJ whole genome shotgun (WGS) entry which is preliminary data.</text>
</comment>
<dbReference type="SUPFAM" id="SSF47473">
    <property type="entry name" value="EF-hand"/>
    <property type="match status" value="2"/>
</dbReference>
<feature type="chain" id="PRO_5032613080" description="EF-hand domain-containing protein" evidence="4">
    <location>
        <begin position="22"/>
        <end position="247"/>
    </location>
</feature>
<dbReference type="InterPro" id="IPR002048">
    <property type="entry name" value="EF_hand_dom"/>
</dbReference>
<gene>
    <name evidence="6" type="ORF">GRI48_09605</name>
</gene>
<feature type="domain" description="EF-hand" evidence="5">
    <location>
        <begin position="81"/>
        <end position="116"/>
    </location>
</feature>
<dbReference type="InterPro" id="IPR011992">
    <property type="entry name" value="EF-hand-dom_pair"/>
</dbReference>
<reference evidence="6 7" key="1">
    <citation type="submission" date="2019-12" db="EMBL/GenBank/DDBJ databases">
        <title>Genomic-based taxomic classification of the family Erythrobacteraceae.</title>
        <authorList>
            <person name="Xu L."/>
        </authorList>
    </citation>
    <scope>NUCLEOTIDE SEQUENCE [LARGE SCALE GENOMIC DNA]</scope>
    <source>
        <strain evidence="6 7">MCCC 1A09965</strain>
    </source>
</reference>
<feature type="compositionally biased region" description="Basic and acidic residues" evidence="3">
    <location>
        <begin position="163"/>
        <end position="180"/>
    </location>
</feature>
<dbReference type="OrthoDB" id="113323at2"/>
<feature type="region of interest" description="Disordered" evidence="3">
    <location>
        <begin position="71"/>
        <end position="90"/>
    </location>
</feature>
<name>A0A844YDV4_9SPHN</name>
<dbReference type="Proteomes" id="UP000445582">
    <property type="component" value="Unassembled WGS sequence"/>
</dbReference>
<feature type="region of interest" description="Disordered" evidence="3">
    <location>
        <begin position="163"/>
        <end position="182"/>
    </location>
</feature>
<keyword evidence="4" id="KW-0732">Signal</keyword>
<keyword evidence="2" id="KW-0677">Repeat</keyword>
<dbReference type="AlphaFoldDB" id="A0A844YDV4"/>
<evidence type="ECO:0000259" key="5">
    <source>
        <dbReference type="PROSITE" id="PS50222"/>
    </source>
</evidence>
<evidence type="ECO:0000256" key="3">
    <source>
        <dbReference type="SAM" id="MobiDB-lite"/>
    </source>
</evidence>